<dbReference type="HOGENOM" id="CLU_2878485_0_0_9"/>
<keyword evidence="2" id="KW-1185">Reference proteome</keyword>
<dbReference type="EMBL" id="CP002736">
    <property type="protein sequence ID" value="AEF95271.1"/>
    <property type="molecule type" value="Genomic_DNA"/>
</dbReference>
<evidence type="ECO:0000313" key="1">
    <source>
        <dbReference type="EMBL" id="AEF95271.1"/>
    </source>
</evidence>
<organism evidence="1 2">
    <name type="scientific">Desulfotomaculum nigrificans (strain DSM 14880 / VKM B-2319 / CO-1-SRB)</name>
    <name type="common">Desulfotomaculum carboxydivorans</name>
    <dbReference type="NCBI Taxonomy" id="868595"/>
    <lineage>
        <taxon>Bacteria</taxon>
        <taxon>Bacillati</taxon>
        <taxon>Bacillota</taxon>
        <taxon>Clostridia</taxon>
        <taxon>Eubacteriales</taxon>
        <taxon>Desulfotomaculaceae</taxon>
        <taxon>Desulfotomaculum</taxon>
    </lineage>
</organism>
<gene>
    <name evidence="1" type="ordered locus">Desca_2443</name>
</gene>
<dbReference type="KEGG" id="dca:Desca_2443"/>
<dbReference type="AlphaFoldDB" id="F6B494"/>
<dbReference type="Proteomes" id="UP000009226">
    <property type="component" value="Chromosome"/>
</dbReference>
<dbReference type="STRING" id="868595.Desca_2443"/>
<proteinExistence type="predicted"/>
<name>F6B494_DESCC</name>
<protein>
    <submittedName>
        <fullName evidence="1">Uncharacterized protein</fullName>
    </submittedName>
</protein>
<evidence type="ECO:0000313" key="2">
    <source>
        <dbReference type="Proteomes" id="UP000009226"/>
    </source>
</evidence>
<accession>F6B494</accession>
<reference evidence="1" key="1">
    <citation type="submission" date="2011-05" db="EMBL/GenBank/DDBJ databases">
        <title>Complete sequence of Desulfotomaculum carboxydivorans CO-1-SRB.</title>
        <authorList>
            <consortium name="US DOE Joint Genome Institute"/>
            <person name="Lucas S."/>
            <person name="Han J."/>
            <person name="Lapidus A."/>
            <person name="Cheng J.-F."/>
            <person name="Goodwin L."/>
            <person name="Pitluck S."/>
            <person name="Peters L."/>
            <person name="Mikhailova N."/>
            <person name="Lu M."/>
            <person name="Han C."/>
            <person name="Tapia R."/>
            <person name="Land M."/>
            <person name="Hauser L."/>
            <person name="Kyrpides N."/>
            <person name="Ivanova N."/>
            <person name="Pagani I."/>
            <person name="Stams A."/>
            <person name="Plugge C."/>
            <person name="Muyzer G."/>
            <person name="Kuever J."/>
            <person name="Parshina S."/>
            <person name="Ivanova A."/>
            <person name="Nazina T."/>
            <person name="Woyke T."/>
        </authorList>
    </citation>
    <scope>NUCLEOTIDE SEQUENCE [LARGE SCALE GENOMIC DNA]</scope>
    <source>
        <strain evidence="1">CO-1-SRB</strain>
    </source>
</reference>
<sequence length="63" mass="7341">MTYLAECLKNWEKNTTIYLHYIKGMSSSEYNSGFADGLEMALNSFREYVKDCPDYEIIQEGDN</sequence>